<dbReference type="AlphaFoldDB" id="A0A7K0CLF4"/>
<dbReference type="SUPFAM" id="SSF55298">
    <property type="entry name" value="YjgF-like"/>
    <property type="match status" value="1"/>
</dbReference>
<accession>A0A7K0CLF4</accession>
<evidence type="ECO:0008006" key="3">
    <source>
        <dbReference type="Google" id="ProtNLM"/>
    </source>
</evidence>
<dbReference type="OrthoDB" id="9815126at2"/>
<protein>
    <recommendedName>
        <fullName evidence="3">RidA family protein</fullName>
    </recommendedName>
</protein>
<organism evidence="1 2">
    <name type="scientific">Streptomyces smaragdinus</name>
    <dbReference type="NCBI Taxonomy" id="2585196"/>
    <lineage>
        <taxon>Bacteria</taxon>
        <taxon>Bacillati</taxon>
        <taxon>Actinomycetota</taxon>
        <taxon>Actinomycetes</taxon>
        <taxon>Kitasatosporales</taxon>
        <taxon>Streptomycetaceae</taxon>
        <taxon>Streptomyces</taxon>
    </lineage>
</organism>
<dbReference type="InterPro" id="IPR006175">
    <property type="entry name" value="YjgF/YER057c/UK114"/>
</dbReference>
<dbReference type="EMBL" id="WEGJ01000020">
    <property type="protein sequence ID" value="MQY14317.1"/>
    <property type="molecule type" value="Genomic_DNA"/>
</dbReference>
<sequence>MSRRRIYEIPGVNHGAAPIPMAARVGNLFQSSGISGRNPENNELPEDGVAQVDFAFANARTLLDVAGVGLDEVVFLEVVLEDNSLRDDINRHWLDWYPDAQDRPARHTTVRELPGHLKMQLRIEAWTESTK</sequence>
<name>A0A7K0CLF4_9ACTN</name>
<proteinExistence type="predicted"/>
<evidence type="ECO:0000313" key="2">
    <source>
        <dbReference type="Proteomes" id="UP000466345"/>
    </source>
</evidence>
<evidence type="ECO:0000313" key="1">
    <source>
        <dbReference type="EMBL" id="MQY14317.1"/>
    </source>
</evidence>
<dbReference type="RefSeq" id="WP_153454884.1">
    <property type="nucleotide sequence ID" value="NZ_WEGJ01000020.1"/>
</dbReference>
<dbReference type="Pfam" id="PF01042">
    <property type="entry name" value="Ribonuc_L-PSP"/>
    <property type="match status" value="1"/>
</dbReference>
<comment type="caution">
    <text evidence="1">The sequence shown here is derived from an EMBL/GenBank/DDBJ whole genome shotgun (WGS) entry which is preliminary data.</text>
</comment>
<dbReference type="InterPro" id="IPR035959">
    <property type="entry name" value="RutC-like_sf"/>
</dbReference>
<reference evidence="1 2" key="1">
    <citation type="submission" date="2019-10" db="EMBL/GenBank/DDBJ databases">
        <title>Streptomyces smaragdinus sp. nov. and Streptomyces fabii sp. nov., isolated from the gut of fungus growing-termite Macrotermes natalensis.</title>
        <authorList>
            <person name="Schwitalla J."/>
            <person name="Benndorf R."/>
            <person name="Martin K."/>
            <person name="De Beer W."/>
            <person name="Kaster A.-K."/>
            <person name="Vollmers J."/>
            <person name="Poulsen M."/>
            <person name="Beemelmanns C."/>
        </authorList>
    </citation>
    <scope>NUCLEOTIDE SEQUENCE [LARGE SCALE GENOMIC DNA]</scope>
    <source>
        <strain evidence="1 2">RB5</strain>
    </source>
</reference>
<dbReference type="Proteomes" id="UP000466345">
    <property type="component" value="Unassembled WGS sequence"/>
</dbReference>
<dbReference type="Gene3D" id="3.30.1330.40">
    <property type="entry name" value="RutC-like"/>
    <property type="match status" value="1"/>
</dbReference>
<gene>
    <name evidence="1" type="ORF">SRB5_44810</name>
</gene>
<keyword evidence="2" id="KW-1185">Reference proteome</keyword>